<dbReference type="Gene3D" id="2.40.33.20">
    <property type="entry name" value="PK beta-barrel domain-like"/>
    <property type="match status" value="1"/>
</dbReference>
<dbReference type="InterPro" id="IPR005302">
    <property type="entry name" value="MoCF_Sase_C"/>
</dbReference>
<reference evidence="2" key="2">
    <citation type="submission" date="2020-09" db="EMBL/GenBank/DDBJ databases">
        <authorList>
            <person name="Sun Q."/>
            <person name="Zhou Y."/>
        </authorList>
    </citation>
    <scope>NUCLEOTIDE SEQUENCE</scope>
    <source>
        <strain evidence="2">CGMCC 1.15320</strain>
    </source>
</reference>
<organism evidence="2 3">
    <name type="scientific">Nitratireductor aestuarii</name>
    <dbReference type="NCBI Taxonomy" id="1735103"/>
    <lineage>
        <taxon>Bacteria</taxon>
        <taxon>Pseudomonadati</taxon>
        <taxon>Pseudomonadota</taxon>
        <taxon>Alphaproteobacteria</taxon>
        <taxon>Hyphomicrobiales</taxon>
        <taxon>Phyllobacteriaceae</taxon>
        <taxon>Nitratireductor</taxon>
    </lineage>
</organism>
<dbReference type="Proteomes" id="UP000636264">
    <property type="component" value="Unassembled WGS sequence"/>
</dbReference>
<protein>
    <submittedName>
        <fullName evidence="2">MOSC domain-containing protein</fullName>
    </submittedName>
</protein>
<gene>
    <name evidence="2" type="ORF">GCM10011385_07070</name>
</gene>
<dbReference type="SUPFAM" id="SSF50800">
    <property type="entry name" value="PK beta-barrel domain-like"/>
    <property type="match status" value="1"/>
</dbReference>
<sequence>MNASVIAVASSPRHSFTKPVQLFINLLAGLGVESDAHAGETVMHRYAKAKDPTKPNLRQVHLVHQELLDELKATGFEVYPGAIGENITTQGIPLLDLPTGTILRIGPEAVVEVTGLRSPCKLLENFQKGLMYALIDKAADGRVIRKSGVMGVVRQSGAVRSGDAIVVELPPEPHRLLEVV</sequence>
<comment type="caution">
    <text evidence="2">The sequence shown here is derived from an EMBL/GenBank/DDBJ whole genome shotgun (WGS) entry which is preliminary data.</text>
</comment>
<keyword evidence="3" id="KW-1185">Reference proteome</keyword>
<proteinExistence type="predicted"/>
<dbReference type="PANTHER" id="PTHR36930:SF1">
    <property type="entry name" value="MOSC DOMAIN-CONTAINING PROTEIN"/>
    <property type="match status" value="1"/>
</dbReference>
<feature type="domain" description="MOSC" evidence="1">
    <location>
        <begin position="19"/>
        <end position="168"/>
    </location>
</feature>
<dbReference type="GO" id="GO:0030170">
    <property type="term" value="F:pyridoxal phosphate binding"/>
    <property type="evidence" value="ECO:0007669"/>
    <property type="project" value="InterPro"/>
</dbReference>
<name>A0A916RGZ1_9HYPH</name>
<dbReference type="RefSeq" id="WP_188719540.1">
    <property type="nucleotide sequence ID" value="NZ_BMIF01000001.1"/>
</dbReference>
<reference evidence="2" key="1">
    <citation type="journal article" date="2014" name="Int. J. Syst. Evol. Microbiol.">
        <title>Complete genome sequence of Corynebacterium casei LMG S-19264T (=DSM 44701T), isolated from a smear-ripened cheese.</title>
        <authorList>
            <consortium name="US DOE Joint Genome Institute (JGI-PGF)"/>
            <person name="Walter F."/>
            <person name="Albersmeier A."/>
            <person name="Kalinowski J."/>
            <person name="Ruckert C."/>
        </authorList>
    </citation>
    <scope>NUCLEOTIDE SEQUENCE</scope>
    <source>
        <strain evidence="2">CGMCC 1.15320</strain>
    </source>
</reference>
<dbReference type="InterPro" id="IPR052716">
    <property type="entry name" value="MOSC_domain"/>
</dbReference>
<dbReference type="GO" id="GO:0030151">
    <property type="term" value="F:molybdenum ion binding"/>
    <property type="evidence" value="ECO:0007669"/>
    <property type="project" value="InterPro"/>
</dbReference>
<dbReference type="PANTHER" id="PTHR36930">
    <property type="entry name" value="METAL-SULFUR CLUSTER BIOSYNTHESIS PROTEINS YUAD-RELATED"/>
    <property type="match status" value="1"/>
</dbReference>
<dbReference type="PROSITE" id="PS51340">
    <property type="entry name" value="MOSC"/>
    <property type="match status" value="1"/>
</dbReference>
<dbReference type="AlphaFoldDB" id="A0A916RGZ1"/>
<evidence type="ECO:0000313" key="3">
    <source>
        <dbReference type="Proteomes" id="UP000636264"/>
    </source>
</evidence>
<dbReference type="InterPro" id="IPR011037">
    <property type="entry name" value="Pyrv_Knase-like_insert_dom_sf"/>
</dbReference>
<accession>A0A916RGZ1</accession>
<dbReference type="Pfam" id="PF03473">
    <property type="entry name" value="MOSC"/>
    <property type="match status" value="1"/>
</dbReference>
<dbReference type="GO" id="GO:0003824">
    <property type="term" value="F:catalytic activity"/>
    <property type="evidence" value="ECO:0007669"/>
    <property type="project" value="InterPro"/>
</dbReference>
<dbReference type="EMBL" id="BMIF01000001">
    <property type="protein sequence ID" value="GGA56032.1"/>
    <property type="molecule type" value="Genomic_DNA"/>
</dbReference>
<evidence type="ECO:0000313" key="2">
    <source>
        <dbReference type="EMBL" id="GGA56032.1"/>
    </source>
</evidence>
<evidence type="ECO:0000259" key="1">
    <source>
        <dbReference type="PROSITE" id="PS51340"/>
    </source>
</evidence>